<dbReference type="RefSeq" id="WP_183386275.1">
    <property type="nucleotide sequence ID" value="NZ_JACHXM010000002.1"/>
</dbReference>
<name>A0A7W5BVE6_9GAMM</name>
<dbReference type="GO" id="GO:0016787">
    <property type="term" value="F:hydrolase activity"/>
    <property type="evidence" value="ECO:0007669"/>
    <property type="project" value="UniProtKB-KW"/>
</dbReference>
<sequence length="169" mass="19619">MKIDYDVELYKEMAQFPINEIVQVYNRKGRKHTIHITCISRLTWQELQLLMPEGADRFSKMVLLYQKYANSTTSNSTQVNGVLLSKNENEEITKYISVFRDQGFTKHTDVNSYITENSLWDEFKTIRSLNDHGKHHGIEGIQPKYFEIICSILKISGEGGAPLDSYKTY</sequence>
<dbReference type="AlphaFoldDB" id="A0A7W5BVE6"/>
<reference evidence="1 2" key="1">
    <citation type="submission" date="2020-08" db="EMBL/GenBank/DDBJ databases">
        <title>Genomic Encyclopedia of Type Strains, Phase III (KMG-III): the genomes of soil and plant-associated and newly described type strains.</title>
        <authorList>
            <person name="Whitman W."/>
        </authorList>
    </citation>
    <scope>NUCLEOTIDE SEQUENCE [LARGE SCALE GENOMIC DNA]</scope>
    <source>
        <strain evidence="1 2">CECT 5995</strain>
    </source>
</reference>
<evidence type="ECO:0000313" key="1">
    <source>
        <dbReference type="EMBL" id="MBB3139857.1"/>
    </source>
</evidence>
<dbReference type="Proteomes" id="UP000525987">
    <property type="component" value="Unassembled WGS sequence"/>
</dbReference>
<dbReference type="EMBL" id="JACHXM010000002">
    <property type="protein sequence ID" value="MBB3139857.1"/>
    <property type="molecule type" value="Genomic_DNA"/>
</dbReference>
<evidence type="ECO:0000313" key="2">
    <source>
        <dbReference type="Proteomes" id="UP000525987"/>
    </source>
</evidence>
<accession>A0A7W5BVE6</accession>
<keyword evidence="1" id="KW-0378">Hydrolase</keyword>
<keyword evidence="2" id="KW-1185">Reference proteome</keyword>
<gene>
    <name evidence="1" type="ORF">FHR96_000704</name>
</gene>
<organism evidence="1 2">
    <name type="scientific">Halomonas organivorans</name>
    <dbReference type="NCBI Taxonomy" id="257772"/>
    <lineage>
        <taxon>Bacteria</taxon>
        <taxon>Pseudomonadati</taxon>
        <taxon>Pseudomonadota</taxon>
        <taxon>Gammaproteobacteria</taxon>
        <taxon>Oceanospirillales</taxon>
        <taxon>Halomonadaceae</taxon>
        <taxon>Halomonas</taxon>
    </lineage>
</organism>
<proteinExistence type="predicted"/>
<comment type="caution">
    <text evidence="1">The sequence shown here is derived from an EMBL/GenBank/DDBJ whole genome shotgun (WGS) entry which is preliminary data.</text>
</comment>
<protein>
    <submittedName>
        <fullName evidence="1">S-adenosylhomocysteine hydrolase</fullName>
    </submittedName>
</protein>